<name>M4BUI7_HYAAE</name>
<organism evidence="1 2">
    <name type="scientific">Hyaloperonospora arabidopsidis (strain Emoy2)</name>
    <name type="common">Downy mildew agent</name>
    <name type="synonym">Peronospora arabidopsidis</name>
    <dbReference type="NCBI Taxonomy" id="559515"/>
    <lineage>
        <taxon>Eukaryota</taxon>
        <taxon>Sar</taxon>
        <taxon>Stramenopiles</taxon>
        <taxon>Oomycota</taxon>
        <taxon>Peronosporomycetes</taxon>
        <taxon>Peronosporales</taxon>
        <taxon>Peronosporaceae</taxon>
        <taxon>Hyaloperonospora</taxon>
    </lineage>
</organism>
<reference evidence="2" key="1">
    <citation type="journal article" date="2010" name="Science">
        <title>Signatures of adaptation to obligate biotrophy in the Hyaloperonospora arabidopsidis genome.</title>
        <authorList>
            <person name="Baxter L."/>
            <person name="Tripathy S."/>
            <person name="Ishaque N."/>
            <person name="Boot N."/>
            <person name="Cabral A."/>
            <person name="Kemen E."/>
            <person name="Thines M."/>
            <person name="Ah-Fong A."/>
            <person name="Anderson R."/>
            <person name="Badejoko W."/>
            <person name="Bittner-Eddy P."/>
            <person name="Boore J.L."/>
            <person name="Chibucos M.C."/>
            <person name="Coates M."/>
            <person name="Dehal P."/>
            <person name="Delehaunty K."/>
            <person name="Dong S."/>
            <person name="Downton P."/>
            <person name="Dumas B."/>
            <person name="Fabro G."/>
            <person name="Fronick C."/>
            <person name="Fuerstenberg S.I."/>
            <person name="Fulton L."/>
            <person name="Gaulin E."/>
            <person name="Govers F."/>
            <person name="Hughes L."/>
            <person name="Humphray S."/>
            <person name="Jiang R.H."/>
            <person name="Judelson H."/>
            <person name="Kamoun S."/>
            <person name="Kyung K."/>
            <person name="Meijer H."/>
            <person name="Minx P."/>
            <person name="Morris P."/>
            <person name="Nelson J."/>
            <person name="Phuntumart V."/>
            <person name="Qutob D."/>
            <person name="Rehmany A."/>
            <person name="Rougon-Cardoso A."/>
            <person name="Ryden P."/>
            <person name="Torto-Alalibo T."/>
            <person name="Studholme D."/>
            <person name="Wang Y."/>
            <person name="Win J."/>
            <person name="Wood J."/>
            <person name="Clifton S.W."/>
            <person name="Rogers J."/>
            <person name="Van den Ackerveken G."/>
            <person name="Jones J.D."/>
            <person name="McDowell J.M."/>
            <person name="Beynon J."/>
            <person name="Tyler B.M."/>
        </authorList>
    </citation>
    <scope>NUCLEOTIDE SEQUENCE [LARGE SCALE GENOMIC DNA]</scope>
    <source>
        <strain evidence="2">Emoy2</strain>
    </source>
</reference>
<dbReference type="EnsemblProtists" id="HpaT810175">
    <property type="protein sequence ID" value="HpaP810175"/>
    <property type="gene ID" value="HpaG810175"/>
</dbReference>
<dbReference type="AlphaFoldDB" id="M4BUI7"/>
<protein>
    <submittedName>
        <fullName evidence="1">Uncharacterized protein</fullName>
    </submittedName>
</protein>
<keyword evidence="2" id="KW-1185">Reference proteome</keyword>
<reference evidence="1" key="2">
    <citation type="submission" date="2015-06" db="UniProtKB">
        <authorList>
            <consortium name="EnsemblProtists"/>
        </authorList>
    </citation>
    <scope>IDENTIFICATION</scope>
    <source>
        <strain evidence="1">Emoy2</strain>
    </source>
</reference>
<dbReference type="Proteomes" id="UP000011713">
    <property type="component" value="Unassembled WGS sequence"/>
</dbReference>
<dbReference type="EMBL" id="JH597939">
    <property type="status" value="NOT_ANNOTATED_CDS"/>
    <property type="molecule type" value="Genomic_DNA"/>
</dbReference>
<evidence type="ECO:0000313" key="2">
    <source>
        <dbReference type="Proteomes" id="UP000011713"/>
    </source>
</evidence>
<dbReference type="InParanoid" id="M4BUI7"/>
<accession>M4BUI7</accession>
<dbReference type="HOGENOM" id="CLU_2042558_0_0_1"/>
<evidence type="ECO:0000313" key="1">
    <source>
        <dbReference type="EnsemblProtists" id="HpaP810175"/>
    </source>
</evidence>
<proteinExistence type="predicted"/>
<dbReference type="VEuPathDB" id="FungiDB:HpaG810175"/>
<sequence length="121" mass="13682">MTKCRMFSDVCRSRRAMKSRSLRWSFLGTVRRIAQCCYVDAQASTDFDVRSTTCTLIVTSNNLGNEQLDKMKVSTSAREKRGSRVWINPRHLAIPTIGVPSSHSPERYCAAIDIHKSVPMT</sequence>